<sequence>MSHSSAQRMLGRRARTHLQVIIKLLKPQPPNETEVHDDLRRQMRYHDKEACDVRVLRVGEKLNDANIAALGNDTATEFASTSHGTVYVSSQLFPSEPLLNLRGFFHRLYFGQSLFLALLDAVATMEVCACSLECWPIRSAAGHIGLLVAIGMNAVRGAAFTCQDAYGNPCNPWYRGVRQVVTLHSLRWLGHVLRMPAERLPYRALYTEATKSWVKTRGGQGTTWSRNTKTLTAPLSKVGRHCLPGWGPRDHSYRWLETLSEMA</sequence>
<comment type="caution">
    <text evidence="1">The sequence shown here is derived from an EMBL/GenBank/DDBJ whole genome shotgun (WGS) entry which is preliminary data.</text>
</comment>
<protein>
    <submittedName>
        <fullName evidence="1">Uncharacterized protein</fullName>
    </submittedName>
</protein>
<feature type="non-terminal residue" evidence="1">
    <location>
        <position position="263"/>
    </location>
</feature>
<dbReference type="AlphaFoldDB" id="A0A5J4N5F5"/>
<reference evidence="1 2" key="1">
    <citation type="journal article" date="2019" name="Gigascience">
        <title>Whole-genome sequence of the oriental lung fluke Paragonimus westermani.</title>
        <authorList>
            <person name="Oey H."/>
            <person name="Zakrzewski M."/>
            <person name="Narain K."/>
            <person name="Devi K.R."/>
            <person name="Agatsuma T."/>
            <person name="Nawaratna S."/>
            <person name="Gobert G.N."/>
            <person name="Jones M.K."/>
            <person name="Ragan M.A."/>
            <person name="McManus D.P."/>
            <person name="Krause L."/>
        </authorList>
    </citation>
    <scope>NUCLEOTIDE SEQUENCE [LARGE SCALE GENOMIC DNA]</scope>
    <source>
        <strain evidence="1 2">IND2009</strain>
    </source>
</reference>
<accession>A0A5J4N5F5</accession>
<dbReference type="Proteomes" id="UP000324629">
    <property type="component" value="Unassembled WGS sequence"/>
</dbReference>
<name>A0A5J4N5F5_9TREM</name>
<evidence type="ECO:0000313" key="2">
    <source>
        <dbReference type="Proteomes" id="UP000324629"/>
    </source>
</evidence>
<evidence type="ECO:0000313" key="1">
    <source>
        <dbReference type="EMBL" id="KAA3670735.1"/>
    </source>
</evidence>
<proteinExistence type="predicted"/>
<organism evidence="1 2">
    <name type="scientific">Paragonimus westermani</name>
    <dbReference type="NCBI Taxonomy" id="34504"/>
    <lineage>
        <taxon>Eukaryota</taxon>
        <taxon>Metazoa</taxon>
        <taxon>Spiralia</taxon>
        <taxon>Lophotrochozoa</taxon>
        <taxon>Platyhelminthes</taxon>
        <taxon>Trematoda</taxon>
        <taxon>Digenea</taxon>
        <taxon>Plagiorchiida</taxon>
        <taxon>Troglotremata</taxon>
        <taxon>Troglotrematidae</taxon>
        <taxon>Paragonimus</taxon>
    </lineage>
</organism>
<gene>
    <name evidence="1" type="ORF">DEA37_0014934</name>
</gene>
<dbReference type="EMBL" id="QNGE01008561">
    <property type="protein sequence ID" value="KAA3670735.1"/>
    <property type="molecule type" value="Genomic_DNA"/>
</dbReference>
<keyword evidence="2" id="KW-1185">Reference proteome</keyword>